<protein>
    <submittedName>
        <fullName evidence="3 4">Histidine kinase</fullName>
    </submittedName>
</protein>
<dbReference type="PANTHER" id="PTHR43065">
    <property type="entry name" value="SENSOR HISTIDINE KINASE"/>
    <property type="match status" value="1"/>
</dbReference>
<evidence type="ECO:0000256" key="1">
    <source>
        <dbReference type="SAM" id="Phobius"/>
    </source>
</evidence>
<dbReference type="Proteomes" id="UP001369247">
    <property type="component" value="Unassembled WGS sequence"/>
</dbReference>
<evidence type="ECO:0000313" key="5">
    <source>
        <dbReference type="Proteomes" id="UP001369247"/>
    </source>
</evidence>
<dbReference type="GO" id="GO:0016301">
    <property type="term" value="F:kinase activity"/>
    <property type="evidence" value="ECO:0007669"/>
    <property type="project" value="UniProtKB-KW"/>
</dbReference>
<reference evidence="3 5" key="2">
    <citation type="submission" date="2023-12" db="EMBL/GenBank/DDBJ databases">
        <title>Phenotypic and Genomic Characterization of Methanothermobacter wolfeii Strain BSEL, a CO2-Capturing Archaeon with Minimal Nutrient Requirements.</title>
        <authorList>
            <person name="Ale Enriquez F."/>
            <person name="Ahring B.K."/>
        </authorList>
    </citation>
    <scope>NUCLEOTIDE SEQUENCE [LARGE SCALE GENOMIC DNA]</scope>
    <source>
        <strain evidence="3 5">BSEL-1</strain>
    </source>
</reference>
<dbReference type="RefSeq" id="WP_084531272.1">
    <property type="nucleotide sequence ID" value="NZ_CP104550.1"/>
</dbReference>
<organism evidence="4">
    <name type="scientific">Methanothermobacter wolfeii</name>
    <name type="common">Methanobacterium wolfei</name>
    <dbReference type="NCBI Taxonomy" id="145261"/>
    <lineage>
        <taxon>Archaea</taxon>
        <taxon>Methanobacteriati</taxon>
        <taxon>Methanobacteriota</taxon>
        <taxon>Methanomada group</taxon>
        <taxon>Methanobacteria</taxon>
        <taxon>Methanobacteriales</taxon>
        <taxon>Methanobacteriaceae</taxon>
        <taxon>Methanothermobacter</taxon>
    </lineage>
</organism>
<dbReference type="SUPFAM" id="SSF55785">
    <property type="entry name" value="PYP-like sensor domain (PAS domain)"/>
    <property type="match status" value="1"/>
</dbReference>
<keyword evidence="5" id="KW-1185">Reference proteome</keyword>
<evidence type="ECO:0000313" key="4">
    <source>
        <dbReference type="EMBL" id="UXH31406.1"/>
    </source>
</evidence>
<proteinExistence type="predicted"/>
<dbReference type="GeneID" id="58979143"/>
<sequence length="287" mass="32865">MVWILVSDYKAYLNGNVSLIFELSVLKGSMFIILTSLLLYALLRTYLVSLMEREDSLRASEEKFRTLFMELSVGLALFDENWVIVESNPLMEEIFNGPVISKVPGELDGGLLPEPGRESLIRRDSRWIRVRFQKIRGGFLGIFEDVTDIKRSEEAARESLERNRALLAELHHRVKNSLQLILSLINLQSYRLSDKEAAEAMRSLQRRIKSIAIIHEILLSRGDVDVVDFRDYTLRLTSYLKDLYRSDAGIMVDVPELALNIETAIPLGIIWMNLYPTASGTSLKEER</sequence>
<dbReference type="InterPro" id="IPR011495">
    <property type="entry name" value="Sig_transdc_His_kin_sub2_dim/P"/>
</dbReference>
<keyword evidence="1" id="KW-0472">Membrane</keyword>
<dbReference type="Proteomes" id="UP001065373">
    <property type="component" value="Chromosome"/>
</dbReference>
<keyword evidence="1" id="KW-1133">Transmembrane helix</keyword>
<feature type="domain" description="Signal transduction histidine kinase subgroup 2 dimerisation and phosphoacceptor" evidence="2">
    <location>
        <begin position="169"/>
        <end position="244"/>
    </location>
</feature>
<dbReference type="PANTHER" id="PTHR43065:SF23">
    <property type="entry name" value="SENSOR HISTIDINE KINASE PDTAS"/>
    <property type="match status" value="1"/>
</dbReference>
<dbReference type="Gene3D" id="3.30.450.20">
    <property type="entry name" value="PAS domain"/>
    <property type="match status" value="2"/>
</dbReference>
<reference evidence="4" key="1">
    <citation type="submission" date="2022-09" db="EMBL/GenBank/DDBJ databases">
        <title>Characterization of three MwoI isoschizomers from sequenced genome and metagenomes.</title>
        <authorList>
            <person name="Fomenkov A."/>
            <person name="Xu S.Y."/>
            <person name="Roberts R.J."/>
        </authorList>
    </citation>
    <scope>NUCLEOTIDE SEQUENCE</scope>
    <source>
        <strain evidence="4">DSM 2970</strain>
    </source>
</reference>
<keyword evidence="4" id="KW-0808">Transferase</keyword>
<dbReference type="EMBL" id="JAXUHJ010000003">
    <property type="protein sequence ID" value="MEJ8542210.1"/>
    <property type="molecule type" value="Genomic_DNA"/>
</dbReference>
<dbReference type="AlphaFoldDB" id="A0A9E7RSF1"/>
<dbReference type="KEGG" id="mwo:MWSIV6_1516"/>
<keyword evidence="4" id="KW-0418">Kinase</keyword>
<dbReference type="EMBL" id="CP104550">
    <property type="protein sequence ID" value="UXH31406.1"/>
    <property type="molecule type" value="Genomic_DNA"/>
</dbReference>
<name>A0A9E7RSF1_METWO</name>
<gene>
    <name evidence="4" type="ORF">N5910_07655</name>
    <name evidence="3" type="ORF">U2150_01700</name>
</gene>
<evidence type="ECO:0000313" key="3">
    <source>
        <dbReference type="EMBL" id="MEJ8542210.1"/>
    </source>
</evidence>
<evidence type="ECO:0000259" key="2">
    <source>
        <dbReference type="Pfam" id="PF07568"/>
    </source>
</evidence>
<feature type="transmembrane region" description="Helical" evidence="1">
    <location>
        <begin position="20"/>
        <end position="43"/>
    </location>
</feature>
<dbReference type="InterPro" id="IPR035965">
    <property type="entry name" value="PAS-like_dom_sf"/>
</dbReference>
<accession>A0A9E7RSF1</accession>
<keyword evidence="1" id="KW-0812">Transmembrane</keyword>
<dbReference type="Pfam" id="PF07568">
    <property type="entry name" value="HisKA_2"/>
    <property type="match status" value="1"/>
</dbReference>